<dbReference type="EMBL" id="BJYL01000012">
    <property type="protein sequence ID" value="GEN82623.1"/>
    <property type="molecule type" value="Genomic_DNA"/>
</dbReference>
<dbReference type="PANTHER" id="PTHR40052:SF2">
    <property type="entry name" value="BACILLIREDOXIN BRXA"/>
    <property type="match status" value="1"/>
</dbReference>
<dbReference type="OrthoDB" id="9793981at2"/>
<dbReference type="Pfam" id="PF06491">
    <property type="entry name" value="Disulph_isomer"/>
    <property type="match status" value="1"/>
</dbReference>
<dbReference type="InterPro" id="IPR009474">
    <property type="entry name" value="BrxB/BrxA"/>
</dbReference>
<name>A0A511Z598_9BACL</name>
<dbReference type="Gene3D" id="3.40.30.10">
    <property type="entry name" value="Glutaredoxin"/>
    <property type="match status" value="1"/>
</dbReference>
<dbReference type="NCBIfam" id="TIGR04191">
    <property type="entry name" value="YphP_YqiW"/>
    <property type="match status" value="1"/>
</dbReference>
<comment type="similarity">
    <text evidence="1">Belongs to the bacilliredoxin family.</text>
</comment>
<reference evidence="2 3" key="1">
    <citation type="submission" date="2019-07" db="EMBL/GenBank/DDBJ databases">
        <title>Whole genome shotgun sequence of Sporosarcina luteola NBRC 105378.</title>
        <authorList>
            <person name="Hosoyama A."/>
            <person name="Uohara A."/>
            <person name="Ohji S."/>
            <person name="Ichikawa N."/>
        </authorList>
    </citation>
    <scope>NUCLEOTIDE SEQUENCE [LARGE SCALE GENOMIC DNA]</scope>
    <source>
        <strain evidence="2 3">NBRC 105378</strain>
    </source>
</reference>
<proteinExistence type="inferred from homology"/>
<evidence type="ECO:0000313" key="3">
    <source>
        <dbReference type="Proteomes" id="UP000321901"/>
    </source>
</evidence>
<protein>
    <submittedName>
        <fullName evidence="2">UPF0403 protein</fullName>
    </submittedName>
</protein>
<evidence type="ECO:0000313" key="2">
    <source>
        <dbReference type="EMBL" id="GEN82623.1"/>
    </source>
</evidence>
<dbReference type="PANTHER" id="PTHR40052">
    <property type="entry name" value="UPF0403 PROTEIN YQIW-RELATED"/>
    <property type="match status" value="1"/>
</dbReference>
<accession>A0A511Z598</accession>
<dbReference type="Proteomes" id="UP000321901">
    <property type="component" value="Unassembled WGS sequence"/>
</dbReference>
<sequence>MNAYDEYMKGIVKPMREELIQTGFTELTTAEDVQETMDGLKGTALVVINSVCGCAAGLARPAVREALSESTAKPDHLLTVFAGQDKEATAMMRDYFPEVPPSSPSVAVWKDGALAYFIPREQIENFDMEQIKDHLSGVLEQVCTK</sequence>
<keyword evidence="3" id="KW-1185">Reference proteome</keyword>
<dbReference type="AlphaFoldDB" id="A0A511Z598"/>
<organism evidence="2 3">
    <name type="scientific">Sporosarcina luteola</name>
    <dbReference type="NCBI Taxonomy" id="582850"/>
    <lineage>
        <taxon>Bacteria</taxon>
        <taxon>Bacillati</taxon>
        <taxon>Bacillota</taxon>
        <taxon>Bacilli</taxon>
        <taxon>Bacillales</taxon>
        <taxon>Caryophanaceae</taxon>
        <taxon>Sporosarcina</taxon>
    </lineage>
</organism>
<dbReference type="RefSeq" id="WP_147055832.1">
    <property type="nucleotide sequence ID" value="NZ_BJYL01000012.1"/>
</dbReference>
<comment type="caution">
    <text evidence="2">The sequence shown here is derived from an EMBL/GenBank/DDBJ whole genome shotgun (WGS) entry which is preliminary data.</text>
</comment>
<dbReference type="Gene3D" id="6.10.250.2150">
    <property type="match status" value="1"/>
</dbReference>
<gene>
    <name evidence="2" type="ORF">SLU01_09350</name>
</gene>
<evidence type="ECO:0000256" key="1">
    <source>
        <dbReference type="ARBA" id="ARBA00038305"/>
    </source>
</evidence>